<feature type="non-terminal residue" evidence="1">
    <location>
        <position position="1"/>
    </location>
</feature>
<protein>
    <submittedName>
        <fullName evidence="1">Uncharacterized protein</fullName>
    </submittedName>
</protein>
<reference evidence="2" key="1">
    <citation type="submission" date="2022-10" db="EMBL/GenBank/DDBJ databases">
        <title>Genome assembly of Pristionchus species.</title>
        <authorList>
            <person name="Yoshida K."/>
            <person name="Sommer R.J."/>
        </authorList>
    </citation>
    <scope>NUCLEOTIDE SEQUENCE [LARGE SCALE GENOMIC DNA]</scope>
    <source>
        <strain evidence="2">RS5460</strain>
    </source>
</reference>
<sequence>SHGSSSFLPGINGRANCIDGSVGGIFSRVRSSCSSRLGTIEHRCSCVGDCVHSVLASLCDNLHSALGSVGNCRCCSSYSVDHLASYFRCGIGNCRSSSSHTVGDSLHCTRHLLRGRTEESLRLVLLLLNGSVRVNDLLLDGFFYVINDSLWRLFESFGRRRRSCLGTIPAKLIHDGSTDGFSEISELIIGCFGSIGSRMGCTRCSFSYCLRSLLRILIDCLSHILGDINESRKESSIGCTCSCGLLFDLIYYGSLPIHTLSGSRKPNLLILSSSVTDIVSNLLHLLLSVVEEVREYLRSIDGLSSEKDFTEEEITENE</sequence>
<evidence type="ECO:0000313" key="1">
    <source>
        <dbReference type="EMBL" id="GMR39642.1"/>
    </source>
</evidence>
<dbReference type="Proteomes" id="UP001328107">
    <property type="component" value="Unassembled WGS sequence"/>
</dbReference>
<name>A0AAN4ZK68_9BILA</name>
<proteinExistence type="predicted"/>
<comment type="caution">
    <text evidence="1">The sequence shown here is derived from an EMBL/GenBank/DDBJ whole genome shotgun (WGS) entry which is preliminary data.</text>
</comment>
<gene>
    <name evidence="1" type="ORF">PMAYCL1PPCAC_09837</name>
</gene>
<keyword evidence="2" id="KW-1185">Reference proteome</keyword>
<dbReference type="EMBL" id="BTRK01000002">
    <property type="protein sequence ID" value="GMR39642.1"/>
    <property type="molecule type" value="Genomic_DNA"/>
</dbReference>
<organism evidence="1 2">
    <name type="scientific">Pristionchus mayeri</name>
    <dbReference type="NCBI Taxonomy" id="1317129"/>
    <lineage>
        <taxon>Eukaryota</taxon>
        <taxon>Metazoa</taxon>
        <taxon>Ecdysozoa</taxon>
        <taxon>Nematoda</taxon>
        <taxon>Chromadorea</taxon>
        <taxon>Rhabditida</taxon>
        <taxon>Rhabditina</taxon>
        <taxon>Diplogasteromorpha</taxon>
        <taxon>Diplogasteroidea</taxon>
        <taxon>Neodiplogasteridae</taxon>
        <taxon>Pristionchus</taxon>
    </lineage>
</organism>
<dbReference type="AlphaFoldDB" id="A0AAN4ZK68"/>
<accession>A0AAN4ZK68</accession>
<evidence type="ECO:0000313" key="2">
    <source>
        <dbReference type="Proteomes" id="UP001328107"/>
    </source>
</evidence>